<comment type="similarity">
    <text evidence="5 18">Belongs to the CDS family.</text>
</comment>
<keyword evidence="15 19" id="KW-0472">Membrane</keyword>
<gene>
    <name evidence="20" type="ORF">DC366_01480</name>
</gene>
<keyword evidence="17" id="KW-1208">Phospholipid metabolism</keyword>
<evidence type="ECO:0000256" key="1">
    <source>
        <dbReference type="ARBA" id="ARBA00001698"/>
    </source>
</evidence>
<evidence type="ECO:0000256" key="2">
    <source>
        <dbReference type="ARBA" id="ARBA00004651"/>
    </source>
</evidence>
<keyword evidence="9" id="KW-0444">Lipid biosynthesis</keyword>
<accession>A0A2T7GB72</accession>
<keyword evidence="10 18" id="KW-0808">Transferase</keyword>
<evidence type="ECO:0000313" key="20">
    <source>
        <dbReference type="EMBL" id="PVA11661.1"/>
    </source>
</evidence>
<dbReference type="PANTHER" id="PTHR46382">
    <property type="entry name" value="PHOSPHATIDATE CYTIDYLYLTRANSFERASE"/>
    <property type="match status" value="1"/>
</dbReference>
<evidence type="ECO:0000256" key="17">
    <source>
        <dbReference type="ARBA" id="ARBA00023264"/>
    </source>
</evidence>
<sequence length="260" mass="27213">MSLPQRWRDLNARMISAAVMIVVGIVLLWAGGMIFAAALWVIGGAMIWELARMLGGRVWAPGMGAVAGIALAVAWALPLWLALPGLVCVAGFGAWQLPTRRVLFGVYGASILLACHTAGLLRVDAGLAWILWVICVVVATDVAGYFAGRALGGPKFWPAISPKKTWSGTIAGWLAAAVMGLGFGIYLGVGAQLMLLSVLVSVTGQAGDIAESWIKRRAGVKDSSNLIPGHGGVLDRFDAMLGAVLLVGVLWLFGMLPGII</sequence>
<proteinExistence type="inferred from homology"/>
<comment type="catalytic activity">
    <reaction evidence="1 18">
        <text>a 1,2-diacyl-sn-glycero-3-phosphate + CTP + H(+) = a CDP-1,2-diacyl-sn-glycerol + diphosphate</text>
        <dbReference type="Rhea" id="RHEA:16229"/>
        <dbReference type="ChEBI" id="CHEBI:15378"/>
        <dbReference type="ChEBI" id="CHEBI:33019"/>
        <dbReference type="ChEBI" id="CHEBI:37563"/>
        <dbReference type="ChEBI" id="CHEBI:58332"/>
        <dbReference type="ChEBI" id="CHEBI:58608"/>
        <dbReference type="EC" id="2.7.7.41"/>
    </reaction>
</comment>
<evidence type="ECO:0000256" key="11">
    <source>
        <dbReference type="ARBA" id="ARBA00022692"/>
    </source>
</evidence>
<keyword evidence="14" id="KW-0443">Lipid metabolism</keyword>
<dbReference type="AlphaFoldDB" id="A0A2T7GB72"/>
<dbReference type="PANTHER" id="PTHR46382:SF1">
    <property type="entry name" value="PHOSPHATIDATE CYTIDYLYLTRANSFERASE"/>
    <property type="match status" value="1"/>
</dbReference>
<dbReference type="OrthoDB" id="9799199at2"/>
<dbReference type="GO" id="GO:0016024">
    <property type="term" value="P:CDP-diacylglycerol biosynthetic process"/>
    <property type="evidence" value="ECO:0007669"/>
    <property type="project" value="UniProtKB-UniPathway"/>
</dbReference>
<dbReference type="PROSITE" id="PS01315">
    <property type="entry name" value="CDS"/>
    <property type="match status" value="1"/>
</dbReference>
<keyword evidence="13 19" id="KW-1133">Transmembrane helix</keyword>
<comment type="subcellular location">
    <subcellularLocation>
        <location evidence="2">Cell membrane</location>
        <topology evidence="2">Multi-pass membrane protein</topology>
    </subcellularLocation>
</comment>
<dbReference type="UniPathway" id="UPA00557">
    <property type="reaction ID" value="UER00614"/>
</dbReference>
<evidence type="ECO:0000256" key="3">
    <source>
        <dbReference type="ARBA" id="ARBA00005119"/>
    </source>
</evidence>
<evidence type="ECO:0000256" key="4">
    <source>
        <dbReference type="ARBA" id="ARBA00005189"/>
    </source>
</evidence>
<dbReference type="GO" id="GO:0005886">
    <property type="term" value="C:plasma membrane"/>
    <property type="evidence" value="ECO:0007669"/>
    <property type="project" value="UniProtKB-SubCell"/>
</dbReference>
<dbReference type="EMBL" id="QCYH01000001">
    <property type="protein sequence ID" value="PVA11661.1"/>
    <property type="molecule type" value="Genomic_DNA"/>
</dbReference>
<feature type="transmembrane region" description="Helical" evidence="19">
    <location>
        <begin position="62"/>
        <end position="95"/>
    </location>
</feature>
<evidence type="ECO:0000256" key="14">
    <source>
        <dbReference type="ARBA" id="ARBA00023098"/>
    </source>
</evidence>
<evidence type="ECO:0000313" key="21">
    <source>
        <dbReference type="Proteomes" id="UP000244446"/>
    </source>
</evidence>
<evidence type="ECO:0000256" key="15">
    <source>
        <dbReference type="ARBA" id="ARBA00023136"/>
    </source>
</evidence>
<keyword evidence="21" id="KW-1185">Reference proteome</keyword>
<evidence type="ECO:0000256" key="9">
    <source>
        <dbReference type="ARBA" id="ARBA00022516"/>
    </source>
</evidence>
<dbReference type="Pfam" id="PF01148">
    <property type="entry name" value="CTP_transf_1"/>
    <property type="match status" value="1"/>
</dbReference>
<reference evidence="20 21" key="1">
    <citation type="submission" date="2018-04" db="EMBL/GenBank/DDBJ databases">
        <title>Pelagivirga bohaiensis gen. nov., sp. nov., a bacterium isolated from the Bohai Sea.</title>
        <authorList>
            <person name="Ji X."/>
        </authorList>
    </citation>
    <scope>NUCLEOTIDE SEQUENCE [LARGE SCALE GENOMIC DNA]</scope>
    <source>
        <strain evidence="20 21">BH-SD19</strain>
    </source>
</reference>
<evidence type="ECO:0000256" key="12">
    <source>
        <dbReference type="ARBA" id="ARBA00022695"/>
    </source>
</evidence>
<evidence type="ECO:0000256" key="19">
    <source>
        <dbReference type="SAM" id="Phobius"/>
    </source>
</evidence>
<dbReference type="InterPro" id="IPR000374">
    <property type="entry name" value="PC_trans"/>
</dbReference>
<comment type="pathway">
    <text evidence="3 18">Phospholipid metabolism; CDP-diacylglycerol biosynthesis; CDP-diacylglycerol from sn-glycerol 3-phosphate: step 3/3.</text>
</comment>
<keyword evidence="12 18" id="KW-0548">Nucleotidyltransferase</keyword>
<comment type="caution">
    <text evidence="20">The sequence shown here is derived from an EMBL/GenBank/DDBJ whole genome shotgun (WGS) entry which is preliminary data.</text>
</comment>
<feature type="transmembrane region" description="Helical" evidence="19">
    <location>
        <begin position="12"/>
        <end position="42"/>
    </location>
</feature>
<evidence type="ECO:0000256" key="10">
    <source>
        <dbReference type="ARBA" id="ARBA00022679"/>
    </source>
</evidence>
<evidence type="ECO:0000256" key="8">
    <source>
        <dbReference type="ARBA" id="ARBA00022475"/>
    </source>
</evidence>
<dbReference type="GO" id="GO:0004605">
    <property type="term" value="F:phosphatidate cytidylyltransferase activity"/>
    <property type="evidence" value="ECO:0007669"/>
    <property type="project" value="UniProtKB-EC"/>
</dbReference>
<comment type="pathway">
    <text evidence="4">Lipid metabolism.</text>
</comment>
<evidence type="ECO:0000256" key="6">
    <source>
        <dbReference type="ARBA" id="ARBA00012487"/>
    </source>
</evidence>
<feature type="transmembrane region" description="Helical" evidence="19">
    <location>
        <begin position="102"/>
        <end position="121"/>
    </location>
</feature>
<feature type="transmembrane region" description="Helical" evidence="19">
    <location>
        <begin position="168"/>
        <end position="189"/>
    </location>
</feature>
<organism evidence="20 21">
    <name type="scientific">Pelagivirga sediminicola</name>
    <dbReference type="NCBI Taxonomy" id="2170575"/>
    <lineage>
        <taxon>Bacteria</taxon>
        <taxon>Pseudomonadati</taxon>
        <taxon>Pseudomonadota</taxon>
        <taxon>Alphaproteobacteria</taxon>
        <taxon>Rhodobacterales</taxon>
        <taxon>Paracoccaceae</taxon>
        <taxon>Pelagivirga</taxon>
    </lineage>
</organism>
<evidence type="ECO:0000256" key="13">
    <source>
        <dbReference type="ARBA" id="ARBA00022989"/>
    </source>
</evidence>
<name>A0A2T7GB72_9RHOB</name>
<feature type="transmembrane region" description="Helical" evidence="19">
    <location>
        <begin position="127"/>
        <end position="147"/>
    </location>
</feature>
<feature type="transmembrane region" description="Helical" evidence="19">
    <location>
        <begin position="239"/>
        <end position="259"/>
    </location>
</feature>
<dbReference type="Proteomes" id="UP000244446">
    <property type="component" value="Unassembled WGS sequence"/>
</dbReference>
<keyword evidence="8" id="KW-1003">Cell membrane</keyword>
<keyword evidence="11 18" id="KW-0812">Transmembrane</keyword>
<keyword evidence="16" id="KW-0594">Phospholipid biosynthesis</keyword>
<dbReference type="EC" id="2.7.7.41" evidence="6 18"/>
<evidence type="ECO:0000256" key="7">
    <source>
        <dbReference type="ARBA" id="ARBA00019373"/>
    </source>
</evidence>
<dbReference type="RefSeq" id="WP_108690405.1">
    <property type="nucleotide sequence ID" value="NZ_QCYH01000001.1"/>
</dbReference>
<evidence type="ECO:0000256" key="16">
    <source>
        <dbReference type="ARBA" id="ARBA00023209"/>
    </source>
</evidence>
<evidence type="ECO:0000256" key="18">
    <source>
        <dbReference type="RuleBase" id="RU003938"/>
    </source>
</evidence>
<evidence type="ECO:0000256" key="5">
    <source>
        <dbReference type="ARBA" id="ARBA00010185"/>
    </source>
</evidence>
<protein>
    <recommendedName>
        <fullName evidence="7 18">Phosphatidate cytidylyltransferase</fullName>
        <ecNumber evidence="6 18">2.7.7.41</ecNumber>
    </recommendedName>
</protein>